<evidence type="ECO:0000313" key="1">
    <source>
        <dbReference type="EMBL" id="KAJ1211665.1"/>
    </source>
</evidence>
<reference evidence="1" key="1">
    <citation type="journal article" date="2022" name="bioRxiv">
        <title>Sequencing and chromosome-scale assembly of the giantPleurodeles waltlgenome.</title>
        <authorList>
            <person name="Brown T."/>
            <person name="Elewa A."/>
            <person name="Iarovenko S."/>
            <person name="Subramanian E."/>
            <person name="Araus A.J."/>
            <person name="Petzold A."/>
            <person name="Susuki M."/>
            <person name="Suzuki K.-i.T."/>
            <person name="Hayashi T."/>
            <person name="Toyoda A."/>
            <person name="Oliveira C."/>
            <person name="Osipova E."/>
            <person name="Leigh N.D."/>
            <person name="Simon A."/>
            <person name="Yun M.H."/>
        </authorList>
    </citation>
    <scope>NUCLEOTIDE SEQUENCE</scope>
    <source>
        <strain evidence="1">20211129_DDA</strain>
        <tissue evidence="1">Liver</tissue>
    </source>
</reference>
<proteinExistence type="predicted"/>
<dbReference type="Proteomes" id="UP001066276">
    <property type="component" value="Chromosome 1_2"/>
</dbReference>
<dbReference type="EMBL" id="JANPWB010000002">
    <property type="protein sequence ID" value="KAJ1211665.1"/>
    <property type="molecule type" value="Genomic_DNA"/>
</dbReference>
<protein>
    <submittedName>
        <fullName evidence="1">Uncharacterized protein</fullName>
    </submittedName>
</protein>
<evidence type="ECO:0000313" key="2">
    <source>
        <dbReference type="Proteomes" id="UP001066276"/>
    </source>
</evidence>
<gene>
    <name evidence="1" type="ORF">NDU88_007022</name>
</gene>
<accession>A0AAV7WHB5</accession>
<organism evidence="1 2">
    <name type="scientific">Pleurodeles waltl</name>
    <name type="common">Iberian ribbed newt</name>
    <dbReference type="NCBI Taxonomy" id="8319"/>
    <lineage>
        <taxon>Eukaryota</taxon>
        <taxon>Metazoa</taxon>
        <taxon>Chordata</taxon>
        <taxon>Craniata</taxon>
        <taxon>Vertebrata</taxon>
        <taxon>Euteleostomi</taxon>
        <taxon>Amphibia</taxon>
        <taxon>Batrachia</taxon>
        <taxon>Caudata</taxon>
        <taxon>Salamandroidea</taxon>
        <taxon>Salamandridae</taxon>
        <taxon>Pleurodelinae</taxon>
        <taxon>Pleurodeles</taxon>
    </lineage>
</organism>
<keyword evidence="2" id="KW-1185">Reference proteome</keyword>
<dbReference type="AlphaFoldDB" id="A0AAV7WHB5"/>
<sequence>MVDMGTLDGTGYQGQAKENVCKFLKRTTPIFINTSRSILIPKAGQPSHRLEGRAPDVFLLVPIMQRLRYQPLGASSAHEPHPY</sequence>
<name>A0AAV7WHB5_PLEWA</name>
<comment type="caution">
    <text evidence="1">The sequence shown here is derived from an EMBL/GenBank/DDBJ whole genome shotgun (WGS) entry which is preliminary data.</text>
</comment>